<keyword evidence="6" id="KW-1185">Reference proteome</keyword>
<dbReference type="SUPFAM" id="SSF54928">
    <property type="entry name" value="RNA-binding domain, RBD"/>
    <property type="match status" value="2"/>
</dbReference>
<evidence type="ECO:0000256" key="1">
    <source>
        <dbReference type="ARBA" id="ARBA00022884"/>
    </source>
</evidence>
<sequence length="391" mass="40568">MNKEPDRTEKLKPLMCNNQIQNCYGHKAAESHSDVKASVKKVANEDTVHRKIFVHGLGWDATAETLRNAFSQYGEIEDCKAVSDKISGKSKGYGFILFKTRAGARRALKQPQKKIGNRMTACQLAAVGPVPSSTSSAQATPQQPVSEYTQRKIYVSNVSADLDPQKLTAFFSKYGEIEEGPLGLDKQTGKPKGFCLFVYKSIESAKKALEEPHKHFEGHVLHCQKAIDGPKPGKQQQNQGRGQQQYGRNDNPNLAGAIGGPPATGAGLMGQSVGGVPFNHGAAAAPALNPALGQALTALLASQGAGLGLNNLLGTLGSGIGATAVAPGGHGIQGGYGSQAVAGGGITPAGVLSGYGTQGGLQAAYPSQHGQGGASRSQHGHMGGVAPYTGH</sequence>
<evidence type="ECO:0000256" key="2">
    <source>
        <dbReference type="PROSITE-ProRule" id="PRU00176"/>
    </source>
</evidence>
<dbReference type="OrthoDB" id="1875751at2759"/>
<reference evidence="5" key="1">
    <citation type="submission" date="2022-04" db="EMBL/GenBank/DDBJ databases">
        <title>Carnegiea gigantea Genome sequencing and assembly v2.</title>
        <authorList>
            <person name="Copetti D."/>
            <person name="Sanderson M.J."/>
            <person name="Burquez A."/>
            <person name="Wojciechowski M.F."/>
        </authorList>
    </citation>
    <scope>NUCLEOTIDE SEQUENCE</scope>
    <source>
        <strain evidence="5">SGP5-SGP5p</strain>
        <tissue evidence="5">Aerial part</tissue>
    </source>
</reference>
<organism evidence="5 6">
    <name type="scientific">Carnegiea gigantea</name>
    <dbReference type="NCBI Taxonomy" id="171969"/>
    <lineage>
        <taxon>Eukaryota</taxon>
        <taxon>Viridiplantae</taxon>
        <taxon>Streptophyta</taxon>
        <taxon>Embryophyta</taxon>
        <taxon>Tracheophyta</taxon>
        <taxon>Spermatophyta</taxon>
        <taxon>Magnoliopsida</taxon>
        <taxon>eudicotyledons</taxon>
        <taxon>Gunneridae</taxon>
        <taxon>Pentapetalae</taxon>
        <taxon>Caryophyllales</taxon>
        <taxon>Cactineae</taxon>
        <taxon>Cactaceae</taxon>
        <taxon>Cactoideae</taxon>
        <taxon>Echinocereeae</taxon>
        <taxon>Carnegiea</taxon>
    </lineage>
</organism>
<dbReference type="InterPro" id="IPR050886">
    <property type="entry name" value="RNA-binding_reg"/>
</dbReference>
<proteinExistence type="predicted"/>
<gene>
    <name evidence="5" type="ORF">Cgig2_001370</name>
</gene>
<dbReference type="InterPro" id="IPR035979">
    <property type="entry name" value="RBD_domain_sf"/>
</dbReference>
<dbReference type="PANTHER" id="PTHR48024:SF9">
    <property type="entry name" value="UBP1-ASSOCIATED PROTEINS 1A-RELATED"/>
    <property type="match status" value="1"/>
</dbReference>
<dbReference type="Pfam" id="PF00076">
    <property type="entry name" value="RRM_1"/>
    <property type="match status" value="2"/>
</dbReference>
<dbReference type="GO" id="GO:0005634">
    <property type="term" value="C:nucleus"/>
    <property type="evidence" value="ECO:0007669"/>
    <property type="project" value="TreeGrafter"/>
</dbReference>
<dbReference type="InterPro" id="IPR012677">
    <property type="entry name" value="Nucleotide-bd_a/b_plait_sf"/>
</dbReference>
<feature type="region of interest" description="Disordered" evidence="3">
    <location>
        <begin position="364"/>
        <end position="391"/>
    </location>
</feature>
<dbReference type="Proteomes" id="UP001153076">
    <property type="component" value="Unassembled WGS sequence"/>
</dbReference>
<feature type="compositionally biased region" description="Low complexity" evidence="3">
    <location>
        <begin position="229"/>
        <end position="249"/>
    </location>
</feature>
<keyword evidence="1 2" id="KW-0694">RNA-binding</keyword>
<evidence type="ECO:0000313" key="5">
    <source>
        <dbReference type="EMBL" id="KAJ8449714.1"/>
    </source>
</evidence>
<dbReference type="GO" id="GO:0003723">
    <property type="term" value="F:RNA binding"/>
    <property type="evidence" value="ECO:0007669"/>
    <property type="project" value="UniProtKB-UniRule"/>
</dbReference>
<dbReference type="PANTHER" id="PTHR48024">
    <property type="entry name" value="GEO13361P1-RELATED"/>
    <property type="match status" value="1"/>
</dbReference>
<protein>
    <recommendedName>
        <fullName evidence="4">RRM domain-containing protein</fullName>
    </recommendedName>
</protein>
<dbReference type="EMBL" id="JAKOGI010000019">
    <property type="protein sequence ID" value="KAJ8449714.1"/>
    <property type="molecule type" value="Genomic_DNA"/>
</dbReference>
<feature type="region of interest" description="Disordered" evidence="3">
    <location>
        <begin position="225"/>
        <end position="262"/>
    </location>
</feature>
<feature type="domain" description="RRM" evidence="4">
    <location>
        <begin position="50"/>
        <end position="127"/>
    </location>
</feature>
<feature type="domain" description="RRM" evidence="4">
    <location>
        <begin position="151"/>
        <end position="227"/>
    </location>
</feature>
<evidence type="ECO:0000256" key="3">
    <source>
        <dbReference type="SAM" id="MobiDB-lite"/>
    </source>
</evidence>
<dbReference type="SMART" id="SM00360">
    <property type="entry name" value="RRM"/>
    <property type="match status" value="2"/>
</dbReference>
<dbReference type="AlphaFoldDB" id="A0A9Q1QPU4"/>
<name>A0A9Q1QPU4_9CARY</name>
<comment type="caution">
    <text evidence="5">The sequence shown here is derived from an EMBL/GenBank/DDBJ whole genome shotgun (WGS) entry which is preliminary data.</text>
</comment>
<dbReference type="InterPro" id="IPR000504">
    <property type="entry name" value="RRM_dom"/>
</dbReference>
<dbReference type="Gene3D" id="3.30.70.330">
    <property type="match status" value="2"/>
</dbReference>
<dbReference type="PROSITE" id="PS50102">
    <property type="entry name" value="RRM"/>
    <property type="match status" value="2"/>
</dbReference>
<evidence type="ECO:0000259" key="4">
    <source>
        <dbReference type="PROSITE" id="PS50102"/>
    </source>
</evidence>
<accession>A0A9Q1QPU4</accession>
<evidence type="ECO:0000313" key="6">
    <source>
        <dbReference type="Proteomes" id="UP001153076"/>
    </source>
</evidence>